<feature type="compositionally biased region" description="Basic and acidic residues" evidence="1">
    <location>
        <begin position="1"/>
        <end position="11"/>
    </location>
</feature>
<feature type="region of interest" description="Disordered" evidence="1">
    <location>
        <begin position="1"/>
        <end position="35"/>
    </location>
</feature>
<evidence type="ECO:0000256" key="1">
    <source>
        <dbReference type="SAM" id="MobiDB-lite"/>
    </source>
</evidence>
<proteinExistence type="predicted"/>
<reference evidence="2" key="1">
    <citation type="journal article" date="2021" name="Proc. Natl. Acad. Sci. U.S.A.">
        <title>A Catalog of Tens of Thousands of Viruses from Human Metagenomes Reveals Hidden Associations with Chronic Diseases.</title>
        <authorList>
            <person name="Tisza M.J."/>
            <person name="Buck C.B."/>
        </authorList>
    </citation>
    <scope>NUCLEOTIDE SEQUENCE</scope>
    <source>
        <strain evidence="2">Ctoic9</strain>
    </source>
</reference>
<accession>A0A8S5Q984</accession>
<protein>
    <submittedName>
        <fullName evidence="2">Uncharacterized protein</fullName>
    </submittedName>
</protein>
<organism evidence="2">
    <name type="scientific">Siphoviridae sp. ctoic9</name>
    <dbReference type="NCBI Taxonomy" id="2825671"/>
    <lineage>
        <taxon>Viruses</taxon>
        <taxon>Duplodnaviria</taxon>
        <taxon>Heunggongvirae</taxon>
        <taxon>Uroviricota</taxon>
        <taxon>Caudoviricetes</taxon>
    </lineage>
</organism>
<dbReference type="EMBL" id="BK015608">
    <property type="protein sequence ID" value="DAE15592.1"/>
    <property type="molecule type" value="Genomic_DNA"/>
</dbReference>
<sequence>MKETHKTEKPQGDAPHSPSDARVTCASFHRAEHPS</sequence>
<evidence type="ECO:0000313" key="2">
    <source>
        <dbReference type="EMBL" id="DAE15592.1"/>
    </source>
</evidence>
<name>A0A8S5Q984_9CAUD</name>